<evidence type="ECO:0000256" key="2">
    <source>
        <dbReference type="ARBA" id="ARBA00022679"/>
    </source>
</evidence>
<dbReference type="Proteomes" id="UP001597544">
    <property type="component" value="Unassembled WGS sequence"/>
</dbReference>
<evidence type="ECO:0000313" key="4">
    <source>
        <dbReference type="Proteomes" id="UP001597544"/>
    </source>
</evidence>
<proteinExistence type="predicted"/>
<keyword evidence="4" id="KW-1185">Reference proteome</keyword>
<protein>
    <submittedName>
        <fullName evidence="3">WecB/TagA/CpsF family glycosyltransferase</fullName>
    </submittedName>
</protein>
<evidence type="ECO:0000313" key="3">
    <source>
        <dbReference type="EMBL" id="MFD2515179.1"/>
    </source>
</evidence>
<keyword evidence="2" id="KW-0808">Transferase</keyword>
<dbReference type="Pfam" id="PF03808">
    <property type="entry name" value="Glyco_tran_WecG"/>
    <property type="match status" value="1"/>
</dbReference>
<name>A0ABW5IQZ5_9BACT</name>
<comment type="caution">
    <text evidence="3">The sequence shown here is derived from an EMBL/GenBank/DDBJ whole genome shotgun (WGS) entry which is preliminary data.</text>
</comment>
<dbReference type="EMBL" id="JBHULU010000021">
    <property type="protein sequence ID" value="MFD2515179.1"/>
    <property type="molecule type" value="Genomic_DNA"/>
</dbReference>
<evidence type="ECO:0000256" key="1">
    <source>
        <dbReference type="ARBA" id="ARBA00022676"/>
    </source>
</evidence>
<dbReference type="CDD" id="cd06533">
    <property type="entry name" value="Glyco_transf_WecG_TagA"/>
    <property type="match status" value="1"/>
</dbReference>
<dbReference type="InterPro" id="IPR004629">
    <property type="entry name" value="WecG_TagA_CpsF"/>
</dbReference>
<dbReference type="RefSeq" id="WP_377509384.1">
    <property type="nucleotide sequence ID" value="NZ_JBHULU010000021.1"/>
</dbReference>
<dbReference type="NCBIfam" id="TIGR00696">
    <property type="entry name" value="wecG_tagA_cpsF"/>
    <property type="match status" value="1"/>
</dbReference>
<reference evidence="4" key="1">
    <citation type="journal article" date="2019" name="Int. J. Syst. Evol. Microbiol.">
        <title>The Global Catalogue of Microorganisms (GCM) 10K type strain sequencing project: providing services to taxonomists for standard genome sequencing and annotation.</title>
        <authorList>
            <consortium name="The Broad Institute Genomics Platform"/>
            <consortium name="The Broad Institute Genome Sequencing Center for Infectious Disease"/>
            <person name="Wu L."/>
            <person name="Ma J."/>
        </authorList>
    </citation>
    <scope>NUCLEOTIDE SEQUENCE [LARGE SCALE GENOMIC DNA]</scope>
    <source>
        <strain evidence="4">KCTC 42498</strain>
    </source>
</reference>
<dbReference type="PANTHER" id="PTHR34136:SF1">
    <property type="entry name" value="UDP-N-ACETYL-D-MANNOSAMINURONIC ACID TRANSFERASE"/>
    <property type="match status" value="1"/>
</dbReference>
<dbReference type="PANTHER" id="PTHR34136">
    <property type="match status" value="1"/>
</dbReference>
<sequence length="247" mass="28394">MLFGYNVYLKNRNSLIAELKQRISEGKLSTIISLNTLKLHQGAKRRELRELFQAGTHTIPDGQSIVFAEYLVHGNKISSISGAELMVELIKESSREGYKIFFLGSPEELLGKVKEKINCDYPSLVDNISFQHGYYDVKDEQEVIDRIASFSPDFLFVAFGSPRKEEFIIKYSSMLNAKVIMGVGGSFEYFVGDVKLDRLSKKLGLRWFMRTIQDPKRLAKRYAICNTYFLFALLKEIIKKRTQQMGF</sequence>
<organism evidence="3 4">
    <name type="scientific">Pontibacter locisalis</name>
    <dbReference type="NCBI Taxonomy" id="1719035"/>
    <lineage>
        <taxon>Bacteria</taxon>
        <taxon>Pseudomonadati</taxon>
        <taxon>Bacteroidota</taxon>
        <taxon>Cytophagia</taxon>
        <taxon>Cytophagales</taxon>
        <taxon>Hymenobacteraceae</taxon>
        <taxon>Pontibacter</taxon>
    </lineage>
</organism>
<keyword evidence="1" id="KW-0328">Glycosyltransferase</keyword>
<accession>A0ABW5IQZ5</accession>
<gene>
    <name evidence="3" type="ORF">ACFSRY_15000</name>
</gene>